<sequence>MSERPIALITGASAGLGAAFARALAARGCDLILVARRAGRLETLAQEIMQKTGFQAEPFCADLTIPEDLHRVEERIRRLPHLDYLINNAGFGVRGLFADSDLERQTAMASLHMLATMRLTRVALPGMLDRRRGNIINVSSLSAFITLPGSIHYSATKAYLNTFSEGLAREVSCLGIRVQALCPGFTLTEFHATPAYVSMRAYERIPRFFWDAPEKVVEASLRRLPHGPVVFVPFFKNQVLAFGARLGLTDLFYRIVIRWFRRRPPM</sequence>
<dbReference type="Gene3D" id="3.40.50.720">
    <property type="entry name" value="NAD(P)-binding Rossmann-like Domain"/>
    <property type="match status" value="1"/>
</dbReference>
<dbReference type="Pfam" id="PF00106">
    <property type="entry name" value="adh_short"/>
    <property type="match status" value="1"/>
</dbReference>
<dbReference type="SUPFAM" id="SSF51735">
    <property type="entry name" value="NAD(P)-binding Rossmann-fold domains"/>
    <property type="match status" value="1"/>
</dbReference>
<gene>
    <name evidence="5" type="ORF">ENT37_00710</name>
</gene>
<organism evidence="5">
    <name type="scientific">Anaerolinea thermolimosa</name>
    <dbReference type="NCBI Taxonomy" id="229919"/>
    <lineage>
        <taxon>Bacteria</taxon>
        <taxon>Bacillati</taxon>
        <taxon>Chloroflexota</taxon>
        <taxon>Anaerolineae</taxon>
        <taxon>Anaerolineales</taxon>
        <taxon>Anaerolineaceae</taxon>
        <taxon>Anaerolinea</taxon>
    </lineage>
</organism>
<dbReference type="AlphaFoldDB" id="A0A7C4KG33"/>
<reference evidence="5" key="1">
    <citation type="journal article" date="2020" name="mSystems">
        <title>Genome- and Community-Level Interaction Insights into Carbon Utilization and Element Cycling Functions of Hydrothermarchaeota in Hydrothermal Sediment.</title>
        <authorList>
            <person name="Zhou Z."/>
            <person name="Liu Y."/>
            <person name="Xu W."/>
            <person name="Pan J."/>
            <person name="Luo Z.H."/>
            <person name="Li M."/>
        </authorList>
    </citation>
    <scope>NUCLEOTIDE SEQUENCE [LARGE SCALE GENOMIC DNA]</scope>
    <source>
        <strain evidence="5">SpSt-573</strain>
    </source>
</reference>
<keyword evidence="2" id="KW-0560">Oxidoreductase</keyword>
<dbReference type="EMBL" id="DSYK01000034">
    <property type="protein sequence ID" value="HGS20373.1"/>
    <property type="molecule type" value="Genomic_DNA"/>
</dbReference>
<feature type="domain" description="Ketoreductase" evidence="4">
    <location>
        <begin position="5"/>
        <end position="184"/>
    </location>
</feature>
<dbReference type="PIRSF" id="PIRSF000126">
    <property type="entry name" value="11-beta-HSD1"/>
    <property type="match status" value="1"/>
</dbReference>
<evidence type="ECO:0000256" key="1">
    <source>
        <dbReference type="ARBA" id="ARBA00006484"/>
    </source>
</evidence>
<dbReference type="PRINTS" id="PR00081">
    <property type="entry name" value="GDHRDH"/>
</dbReference>
<evidence type="ECO:0000256" key="2">
    <source>
        <dbReference type="ARBA" id="ARBA00023002"/>
    </source>
</evidence>
<dbReference type="InterPro" id="IPR020904">
    <property type="entry name" value="Sc_DH/Rdtase_CS"/>
</dbReference>
<dbReference type="PROSITE" id="PS00061">
    <property type="entry name" value="ADH_SHORT"/>
    <property type="match status" value="1"/>
</dbReference>
<evidence type="ECO:0000313" key="5">
    <source>
        <dbReference type="EMBL" id="HGS20373.1"/>
    </source>
</evidence>
<protein>
    <submittedName>
        <fullName evidence="5">SDR family NAD(P)-dependent oxidoreductase</fullName>
    </submittedName>
</protein>
<comment type="similarity">
    <text evidence="1 3">Belongs to the short-chain dehydrogenases/reductases (SDR) family.</text>
</comment>
<evidence type="ECO:0000259" key="4">
    <source>
        <dbReference type="SMART" id="SM00822"/>
    </source>
</evidence>
<comment type="caution">
    <text evidence="5">The sequence shown here is derived from an EMBL/GenBank/DDBJ whole genome shotgun (WGS) entry which is preliminary data.</text>
</comment>
<dbReference type="GO" id="GO:0016491">
    <property type="term" value="F:oxidoreductase activity"/>
    <property type="evidence" value="ECO:0007669"/>
    <property type="project" value="UniProtKB-KW"/>
</dbReference>
<dbReference type="CDD" id="cd05233">
    <property type="entry name" value="SDR_c"/>
    <property type="match status" value="1"/>
</dbReference>
<dbReference type="SMART" id="SM00822">
    <property type="entry name" value="PKS_KR"/>
    <property type="match status" value="1"/>
</dbReference>
<dbReference type="PANTHER" id="PTHR44196:SF2">
    <property type="entry name" value="SHORT-CHAIN DEHYDROGENASE-RELATED"/>
    <property type="match status" value="1"/>
</dbReference>
<accession>A0A7C4KG33</accession>
<name>A0A7C4KG33_9CHLR</name>
<dbReference type="GO" id="GO:0016020">
    <property type="term" value="C:membrane"/>
    <property type="evidence" value="ECO:0007669"/>
    <property type="project" value="TreeGrafter"/>
</dbReference>
<dbReference type="InterPro" id="IPR057326">
    <property type="entry name" value="KR_dom"/>
</dbReference>
<dbReference type="PRINTS" id="PR00080">
    <property type="entry name" value="SDRFAMILY"/>
</dbReference>
<proteinExistence type="inferred from homology"/>
<dbReference type="InterPro" id="IPR002347">
    <property type="entry name" value="SDR_fam"/>
</dbReference>
<dbReference type="PANTHER" id="PTHR44196">
    <property type="entry name" value="DEHYDROGENASE/REDUCTASE SDR FAMILY MEMBER 7B"/>
    <property type="match status" value="1"/>
</dbReference>
<dbReference type="InterPro" id="IPR036291">
    <property type="entry name" value="NAD(P)-bd_dom_sf"/>
</dbReference>
<evidence type="ECO:0000256" key="3">
    <source>
        <dbReference type="RuleBase" id="RU000363"/>
    </source>
</evidence>